<dbReference type="PANTHER" id="PTHR33570:SF2">
    <property type="entry name" value="CARBOXYMUCONOLACTONE DECARBOXYLASE-LIKE DOMAIN-CONTAINING PROTEIN"/>
    <property type="match status" value="1"/>
</dbReference>
<evidence type="ECO:0000259" key="1">
    <source>
        <dbReference type="Pfam" id="PF02627"/>
    </source>
</evidence>
<evidence type="ECO:0000313" key="2">
    <source>
        <dbReference type="EMBL" id="TCT07130.1"/>
    </source>
</evidence>
<dbReference type="InterPro" id="IPR029032">
    <property type="entry name" value="AhpD-like"/>
</dbReference>
<dbReference type="Proteomes" id="UP000295525">
    <property type="component" value="Unassembled WGS sequence"/>
</dbReference>
<dbReference type="EMBL" id="SMAJ01000007">
    <property type="protein sequence ID" value="TCT07130.1"/>
    <property type="molecule type" value="Genomic_DNA"/>
</dbReference>
<accession>A0A4R3M210</accession>
<proteinExistence type="predicted"/>
<dbReference type="OrthoDB" id="9793083at2"/>
<dbReference type="SUPFAM" id="SSF69118">
    <property type="entry name" value="AhpD-like"/>
    <property type="match status" value="1"/>
</dbReference>
<dbReference type="Gene3D" id="1.20.1290.10">
    <property type="entry name" value="AhpD-like"/>
    <property type="match status" value="1"/>
</dbReference>
<dbReference type="InterPro" id="IPR003779">
    <property type="entry name" value="CMD-like"/>
</dbReference>
<organism evidence="2 3">
    <name type="scientific">Paralcaligenes ureilyticus</name>
    <dbReference type="NCBI Taxonomy" id="627131"/>
    <lineage>
        <taxon>Bacteria</taxon>
        <taxon>Pseudomonadati</taxon>
        <taxon>Pseudomonadota</taxon>
        <taxon>Betaproteobacteria</taxon>
        <taxon>Burkholderiales</taxon>
        <taxon>Alcaligenaceae</taxon>
        <taxon>Paralcaligenes</taxon>
    </lineage>
</organism>
<dbReference type="GO" id="GO:0051920">
    <property type="term" value="F:peroxiredoxin activity"/>
    <property type="evidence" value="ECO:0007669"/>
    <property type="project" value="InterPro"/>
</dbReference>
<dbReference type="AlphaFoldDB" id="A0A4R3M210"/>
<comment type="caution">
    <text evidence="2">The sequence shown here is derived from an EMBL/GenBank/DDBJ whole genome shotgun (WGS) entry which is preliminary data.</text>
</comment>
<evidence type="ECO:0000313" key="3">
    <source>
        <dbReference type="Proteomes" id="UP000295525"/>
    </source>
</evidence>
<dbReference type="Pfam" id="PF02627">
    <property type="entry name" value="CMD"/>
    <property type="match status" value="1"/>
</dbReference>
<feature type="domain" description="Carboxymuconolactone decarboxylase-like" evidence="1">
    <location>
        <begin position="41"/>
        <end position="118"/>
    </location>
</feature>
<sequence length="125" mass="14057">MTEDERYDRGLQIRKEVMGAANIEQRLASDSEFMRPLHDMISSWAYGEVWAREGLSRSVRSLLVIAMMAATGRPHELRAHLMGALNNGCTQGEIQEVLLQVAVYCGFPASLDAHRIAEQVFRDHA</sequence>
<keyword evidence="3" id="KW-1185">Reference proteome</keyword>
<gene>
    <name evidence="2" type="ORF">EDC26_107187</name>
</gene>
<protein>
    <submittedName>
        <fullName evidence="2">4-carboxymuconolactone decarboxylase</fullName>
    </submittedName>
</protein>
<name>A0A4R3M210_9BURK</name>
<dbReference type="PANTHER" id="PTHR33570">
    <property type="entry name" value="4-CARBOXYMUCONOLACTONE DECARBOXYLASE FAMILY PROTEIN"/>
    <property type="match status" value="1"/>
</dbReference>
<reference evidence="2 3" key="1">
    <citation type="submission" date="2019-03" db="EMBL/GenBank/DDBJ databases">
        <title>Genomic Encyclopedia of Type Strains, Phase IV (KMG-IV): sequencing the most valuable type-strain genomes for metagenomic binning, comparative biology and taxonomic classification.</title>
        <authorList>
            <person name="Goeker M."/>
        </authorList>
    </citation>
    <scope>NUCLEOTIDE SEQUENCE [LARGE SCALE GENOMIC DNA]</scope>
    <source>
        <strain evidence="2 3">DSM 24591</strain>
    </source>
</reference>
<dbReference type="InterPro" id="IPR052512">
    <property type="entry name" value="4CMD/NDH-1_regulator"/>
</dbReference>
<dbReference type="RefSeq" id="WP_132582672.1">
    <property type="nucleotide sequence ID" value="NZ_SMAJ01000007.1"/>
</dbReference>